<name>A0A9D1IUW6_9FIRM</name>
<evidence type="ECO:0000313" key="5">
    <source>
        <dbReference type="EMBL" id="HIU42577.1"/>
    </source>
</evidence>
<evidence type="ECO:0000259" key="4">
    <source>
        <dbReference type="PROSITE" id="PS51350"/>
    </source>
</evidence>
<dbReference type="Gene3D" id="3.30.1340.10">
    <property type="entry name" value="HPr-like"/>
    <property type="match status" value="1"/>
</dbReference>
<dbReference type="PRINTS" id="PR00107">
    <property type="entry name" value="PHOSPHOCPHPR"/>
</dbReference>
<comment type="caution">
    <text evidence="5">The sequence shown here is derived from an EMBL/GenBank/DDBJ whole genome shotgun (WGS) entry which is preliminary data.</text>
</comment>
<dbReference type="GO" id="GO:0009401">
    <property type="term" value="P:phosphoenolpyruvate-dependent sugar phosphotransferase system"/>
    <property type="evidence" value="ECO:0007669"/>
    <property type="project" value="UniProtKB-KW"/>
</dbReference>
<dbReference type="CDD" id="cd00367">
    <property type="entry name" value="PTS-HPr_like"/>
    <property type="match status" value="1"/>
</dbReference>
<protein>
    <submittedName>
        <fullName evidence="5">HPr family phosphocarrier protein</fullName>
    </submittedName>
</protein>
<evidence type="ECO:0000256" key="1">
    <source>
        <dbReference type="ARBA" id="ARBA00004496"/>
    </source>
</evidence>
<dbReference type="InterPro" id="IPR000032">
    <property type="entry name" value="HPr-like"/>
</dbReference>
<dbReference type="PROSITE" id="PS51350">
    <property type="entry name" value="PTS_HPR_DOM"/>
    <property type="match status" value="1"/>
</dbReference>
<feature type="domain" description="HPr" evidence="4">
    <location>
        <begin position="1"/>
        <end position="85"/>
    </location>
</feature>
<keyword evidence="2" id="KW-0963">Cytoplasm</keyword>
<dbReference type="InterPro" id="IPR035895">
    <property type="entry name" value="HPr-like_sf"/>
</dbReference>
<dbReference type="InterPro" id="IPR050399">
    <property type="entry name" value="HPr"/>
</dbReference>
<dbReference type="Pfam" id="PF00381">
    <property type="entry name" value="PTS-HPr"/>
    <property type="match status" value="1"/>
</dbReference>
<evidence type="ECO:0000256" key="3">
    <source>
        <dbReference type="ARBA" id="ARBA00022683"/>
    </source>
</evidence>
<dbReference type="NCBIfam" id="TIGR01003">
    <property type="entry name" value="PTS_HPr_family"/>
    <property type="match status" value="1"/>
</dbReference>
<dbReference type="SUPFAM" id="SSF55594">
    <property type="entry name" value="HPr-like"/>
    <property type="match status" value="1"/>
</dbReference>
<evidence type="ECO:0000313" key="6">
    <source>
        <dbReference type="Proteomes" id="UP000824082"/>
    </source>
</evidence>
<reference evidence="5" key="1">
    <citation type="submission" date="2020-10" db="EMBL/GenBank/DDBJ databases">
        <authorList>
            <person name="Gilroy R."/>
        </authorList>
    </citation>
    <scope>NUCLEOTIDE SEQUENCE</scope>
    <source>
        <strain evidence="5">4509</strain>
    </source>
</reference>
<dbReference type="PANTHER" id="PTHR33705">
    <property type="entry name" value="PHOSPHOCARRIER PROTEIN HPR"/>
    <property type="match status" value="1"/>
</dbReference>
<dbReference type="GO" id="GO:0005737">
    <property type="term" value="C:cytoplasm"/>
    <property type="evidence" value="ECO:0007669"/>
    <property type="project" value="UniProtKB-SubCell"/>
</dbReference>
<proteinExistence type="predicted"/>
<dbReference type="PANTHER" id="PTHR33705:SF2">
    <property type="entry name" value="PHOSPHOCARRIER PROTEIN NPR"/>
    <property type="match status" value="1"/>
</dbReference>
<dbReference type="Proteomes" id="UP000824082">
    <property type="component" value="Unassembled WGS sequence"/>
</dbReference>
<evidence type="ECO:0000256" key="2">
    <source>
        <dbReference type="ARBA" id="ARBA00022490"/>
    </source>
</evidence>
<dbReference type="EMBL" id="DVMX01000161">
    <property type="protein sequence ID" value="HIU42577.1"/>
    <property type="molecule type" value="Genomic_DNA"/>
</dbReference>
<comment type="subcellular location">
    <subcellularLocation>
        <location evidence="1">Cytoplasm</location>
    </subcellularLocation>
</comment>
<accession>A0A9D1IUW6</accession>
<sequence length="85" mass="9036">MKQFSYVITDKEGIHARPAGLFVKQAGKFSSKITIAKGEKTGDAKRIFAVMGLGAKMGETVTITCDGPDEAEAAASLEAFLKENL</sequence>
<organism evidence="5 6">
    <name type="scientific">Candidatus Egerieicola faecale</name>
    <dbReference type="NCBI Taxonomy" id="2840774"/>
    <lineage>
        <taxon>Bacteria</taxon>
        <taxon>Bacillati</taxon>
        <taxon>Bacillota</taxon>
        <taxon>Clostridia</taxon>
        <taxon>Eubacteriales</taxon>
        <taxon>Oscillospiraceae</taxon>
        <taxon>Oscillospiraceae incertae sedis</taxon>
        <taxon>Candidatus Egerieicola</taxon>
    </lineage>
</organism>
<keyword evidence="3" id="KW-0598">Phosphotransferase system</keyword>
<reference evidence="5" key="2">
    <citation type="journal article" date="2021" name="PeerJ">
        <title>Extensive microbial diversity within the chicken gut microbiome revealed by metagenomics and culture.</title>
        <authorList>
            <person name="Gilroy R."/>
            <person name="Ravi A."/>
            <person name="Getino M."/>
            <person name="Pursley I."/>
            <person name="Horton D.L."/>
            <person name="Alikhan N.F."/>
            <person name="Baker D."/>
            <person name="Gharbi K."/>
            <person name="Hall N."/>
            <person name="Watson M."/>
            <person name="Adriaenssens E.M."/>
            <person name="Foster-Nyarko E."/>
            <person name="Jarju S."/>
            <person name="Secka A."/>
            <person name="Antonio M."/>
            <person name="Oren A."/>
            <person name="Chaudhuri R.R."/>
            <person name="La Ragione R."/>
            <person name="Hildebrand F."/>
            <person name="Pallen M.J."/>
        </authorList>
    </citation>
    <scope>NUCLEOTIDE SEQUENCE</scope>
    <source>
        <strain evidence="5">4509</strain>
    </source>
</reference>
<gene>
    <name evidence="5" type="ORF">IAD19_08525</name>
</gene>
<dbReference type="AlphaFoldDB" id="A0A9D1IUW6"/>